<feature type="domain" description="AAA+ ATPase" evidence="1">
    <location>
        <begin position="327"/>
        <end position="497"/>
    </location>
</feature>
<dbReference type="GO" id="GO:0005524">
    <property type="term" value="F:ATP binding"/>
    <property type="evidence" value="ECO:0007669"/>
    <property type="project" value="InterPro"/>
</dbReference>
<dbReference type="EMBL" id="CP038436">
    <property type="protein sequence ID" value="QBX55447.1"/>
    <property type="molecule type" value="Genomic_DNA"/>
</dbReference>
<organism evidence="2 3">
    <name type="scientific">Nocardioides seonyuensis</name>
    <dbReference type="NCBI Taxonomy" id="2518371"/>
    <lineage>
        <taxon>Bacteria</taxon>
        <taxon>Bacillati</taxon>
        <taxon>Actinomycetota</taxon>
        <taxon>Actinomycetes</taxon>
        <taxon>Propionibacteriales</taxon>
        <taxon>Nocardioidaceae</taxon>
        <taxon>Nocardioides</taxon>
    </lineage>
</organism>
<dbReference type="CDD" id="cd00009">
    <property type="entry name" value="AAA"/>
    <property type="match status" value="1"/>
</dbReference>
<proteinExistence type="predicted"/>
<dbReference type="SUPFAM" id="SSF52540">
    <property type="entry name" value="P-loop containing nucleoside triphosphate hydrolases"/>
    <property type="match status" value="1"/>
</dbReference>
<evidence type="ECO:0000259" key="1">
    <source>
        <dbReference type="SMART" id="SM00382"/>
    </source>
</evidence>
<dbReference type="PANTHER" id="PTHR37291">
    <property type="entry name" value="5-METHYLCYTOSINE-SPECIFIC RESTRICTION ENZYME B"/>
    <property type="match status" value="1"/>
</dbReference>
<dbReference type="Proteomes" id="UP000294853">
    <property type="component" value="Chromosome"/>
</dbReference>
<dbReference type="GO" id="GO:0016887">
    <property type="term" value="F:ATP hydrolysis activity"/>
    <property type="evidence" value="ECO:0007669"/>
    <property type="project" value="InterPro"/>
</dbReference>
<dbReference type="AlphaFoldDB" id="A0A4P7IH53"/>
<dbReference type="InterPro" id="IPR003593">
    <property type="entry name" value="AAA+_ATPase"/>
</dbReference>
<gene>
    <name evidence="2" type="ORF">EXE58_08260</name>
</gene>
<protein>
    <submittedName>
        <fullName evidence="2">AAA family ATPase</fullName>
    </submittedName>
</protein>
<reference evidence="2 3" key="1">
    <citation type="submission" date="2019-03" db="EMBL/GenBank/DDBJ databases">
        <title>Three New Species of Nocardioides, Nocardioides euryhalodurans sp. nov., Nocardioides seonyuensis sp. nov. and Nocardioides eburneoflavus sp. nov. Iolated from Soil.</title>
        <authorList>
            <person name="Roh S.G."/>
            <person name="Lee C."/>
            <person name="Kim M.-K."/>
            <person name="Kim S.B."/>
        </authorList>
    </citation>
    <scope>NUCLEOTIDE SEQUENCE [LARGE SCALE GENOMIC DNA]</scope>
    <source>
        <strain evidence="2 3">MMS17-SY207-3</strain>
    </source>
</reference>
<sequence length="619" mass="65515">MTDYALLVAAPVMDGKLTFKDGTPRADTLRLVSVGDRIVPLVHSGGDSDGVAFILRVTHAAREGNQDGDPVVTVLCDTADLEQPLSVAEFLRLRGLDDPIAAAFQLTTPPKAMMETSSPLASLVLAAGAKDRDDALVFRRFSLVQTQNVNDATQLLTDHGRAPLPGDGVFMFTNAAMVGTATANQSGDLVVKGQPIAHSPGEALTILVDAQARATASDVFVPEPAIQALEKVVVALQDQSVVVAVDDYASFYPFTKILQTINSALPLLSRAPVTPSEGDAASSPTTAPPADTVNIAGLTVEAVLAELPNGFKIQREVVAAAVTALRAGKHLLLGGPPGTGKTTLAEALCRAVVGLNYDVTTATADWTTFDTIGGYLPDEKGLRFTPGVVLRSLRNAGWLIIDEVNRADIDKAFGPLFTVLSGGDDAAGRTSVLPYQTTDGPVTIKWTDKVEDKANIYPLTPSWRLIGTLNVSDKASLFRLSFAFLRRFAVIDVPLPEDGDYRALLKHWYDAAGITGYDSLVDAGMGLARGPVQIGPAISADIASFVAQGIAKTSSDSEAFEDIETAFLTAVRLFVVPQYEGQPEPSGEQLAKSLRAVLPKVNDEEFALLRSALKDVALQ</sequence>
<evidence type="ECO:0000313" key="3">
    <source>
        <dbReference type="Proteomes" id="UP000294853"/>
    </source>
</evidence>
<name>A0A4P7IH53_9ACTN</name>
<keyword evidence="3" id="KW-1185">Reference proteome</keyword>
<evidence type="ECO:0000313" key="2">
    <source>
        <dbReference type="EMBL" id="QBX55447.1"/>
    </source>
</evidence>
<dbReference type="InterPro" id="IPR052934">
    <property type="entry name" value="Methyl-DNA_Rec/Restrict_Enz"/>
</dbReference>
<dbReference type="SMART" id="SM00382">
    <property type="entry name" value="AAA"/>
    <property type="match status" value="1"/>
</dbReference>
<dbReference type="PANTHER" id="PTHR37291:SF1">
    <property type="entry name" value="TYPE IV METHYL-DIRECTED RESTRICTION ENZYME ECOKMCRB SUBUNIT"/>
    <property type="match status" value="1"/>
</dbReference>
<dbReference type="Pfam" id="PF07728">
    <property type="entry name" value="AAA_5"/>
    <property type="match status" value="1"/>
</dbReference>
<accession>A0A4P7IH53</accession>
<dbReference type="OrthoDB" id="9768555at2"/>
<dbReference type="KEGG" id="nsn:EXE58_08260"/>
<dbReference type="InterPro" id="IPR011704">
    <property type="entry name" value="ATPase_dyneun-rel_AAA"/>
</dbReference>
<dbReference type="RefSeq" id="WP_135267438.1">
    <property type="nucleotide sequence ID" value="NZ_CP038436.1"/>
</dbReference>
<dbReference type="InterPro" id="IPR027417">
    <property type="entry name" value="P-loop_NTPase"/>
</dbReference>
<dbReference type="Gene3D" id="3.40.50.300">
    <property type="entry name" value="P-loop containing nucleotide triphosphate hydrolases"/>
    <property type="match status" value="1"/>
</dbReference>